<dbReference type="SUPFAM" id="SSF52540">
    <property type="entry name" value="P-loop containing nucleoside triphosphate hydrolases"/>
    <property type="match status" value="1"/>
</dbReference>
<gene>
    <name evidence="1" type="ORF">ENS29_16850</name>
</gene>
<accession>A0A7C4VSI7</accession>
<sequence>MNQEEQQHQESFEAFIQEVVGKWGRKEKKDSPSDTKAITVVTISSEPGSGGQIIAEGIARKMGYDLFNRDIITEIANSADVSASVIESIEKERLSGVEDFIASIVNKRYLWPGVYLEHLMRVVGVIGKHGHAVIVGRGANFIIPPTERLAVRIVSPLEVRIQNIARLFKISEEEAKKRVNMREARRKAFIRKSFNADVADPVNYDLVINTEFLSFDSAVEIVQCALKRCSC</sequence>
<reference evidence="1" key="1">
    <citation type="journal article" date="2020" name="mSystems">
        <title>Genome- and Community-Level Interaction Insights into Carbon Utilization and Element Cycling Functions of Hydrothermarchaeota in Hydrothermal Sediment.</title>
        <authorList>
            <person name="Zhou Z."/>
            <person name="Liu Y."/>
            <person name="Xu W."/>
            <person name="Pan J."/>
            <person name="Luo Z.H."/>
            <person name="Li M."/>
        </authorList>
    </citation>
    <scope>NUCLEOTIDE SEQUENCE [LARGE SCALE GENOMIC DNA]</scope>
    <source>
        <strain evidence="1">SpSt-477</strain>
    </source>
</reference>
<comment type="caution">
    <text evidence="1">The sequence shown here is derived from an EMBL/GenBank/DDBJ whole genome shotgun (WGS) entry which is preliminary data.</text>
</comment>
<keyword evidence="1" id="KW-0418">Kinase</keyword>
<organism evidence="1">
    <name type="scientific">Desulfatirhabdium butyrativorans</name>
    <dbReference type="NCBI Taxonomy" id="340467"/>
    <lineage>
        <taxon>Bacteria</taxon>
        <taxon>Pseudomonadati</taxon>
        <taxon>Thermodesulfobacteriota</taxon>
        <taxon>Desulfobacteria</taxon>
        <taxon>Desulfobacterales</taxon>
        <taxon>Desulfatirhabdiaceae</taxon>
        <taxon>Desulfatirhabdium</taxon>
    </lineage>
</organism>
<dbReference type="InterPro" id="IPR027417">
    <property type="entry name" value="P-loop_NTPase"/>
</dbReference>
<name>A0A7C4VSI7_9BACT</name>
<protein>
    <submittedName>
        <fullName evidence="1">Cytidylate kinase-like family protein</fullName>
    </submittedName>
</protein>
<dbReference type="Gene3D" id="3.40.50.300">
    <property type="entry name" value="P-loop containing nucleotide triphosphate hydrolases"/>
    <property type="match status" value="1"/>
</dbReference>
<dbReference type="Pfam" id="PF13189">
    <property type="entry name" value="Cytidylate_kin2"/>
    <property type="match status" value="1"/>
</dbReference>
<dbReference type="GO" id="GO:0016301">
    <property type="term" value="F:kinase activity"/>
    <property type="evidence" value="ECO:0007669"/>
    <property type="project" value="UniProtKB-KW"/>
</dbReference>
<dbReference type="AlphaFoldDB" id="A0A7C4VSI7"/>
<evidence type="ECO:0000313" key="1">
    <source>
        <dbReference type="EMBL" id="HGU34493.1"/>
    </source>
</evidence>
<dbReference type="EMBL" id="DSUH01000381">
    <property type="protein sequence ID" value="HGU34493.1"/>
    <property type="molecule type" value="Genomic_DNA"/>
</dbReference>
<proteinExistence type="predicted"/>
<keyword evidence="1" id="KW-0808">Transferase</keyword>